<evidence type="ECO:0000256" key="1">
    <source>
        <dbReference type="ARBA" id="ARBA00004479"/>
    </source>
</evidence>
<evidence type="ECO:0000256" key="6">
    <source>
        <dbReference type="ARBA" id="ARBA00023136"/>
    </source>
</evidence>
<dbReference type="AlphaFoldDB" id="A0AAN8VAW1"/>
<evidence type="ECO:0000313" key="9">
    <source>
        <dbReference type="EMBL" id="KAK6931583.1"/>
    </source>
</evidence>
<keyword evidence="9" id="KW-0808">Transferase</keyword>
<sequence length="183" mass="20941">MAEVSTTGRINRINIVRLYNFCHDNMLSAAYMREECQERIIHHDIKPGNILLDANSCPKIADFGLAKLRSGDNAHDNIYGYRGTPEKDREKAERICVVGLWCVQDSLDARPPMSANVKLLEDGVEIMPPQNPFSYFNSLAGNPLKWIERIFWCFFKFKLFNKGTKPLMPTYGTHRATPRSTCK</sequence>
<feature type="non-terminal residue" evidence="9">
    <location>
        <position position="183"/>
    </location>
</feature>
<keyword evidence="5" id="KW-1133">Transmembrane helix</keyword>
<evidence type="ECO:0000256" key="4">
    <source>
        <dbReference type="ARBA" id="ARBA00022729"/>
    </source>
</evidence>
<reference evidence="9 10" key="1">
    <citation type="submission" date="2023-12" db="EMBL/GenBank/DDBJ databases">
        <title>A high-quality genome assembly for Dillenia turbinata (Dilleniales).</title>
        <authorList>
            <person name="Chanderbali A."/>
        </authorList>
    </citation>
    <scope>NUCLEOTIDE SEQUENCE [LARGE SCALE GENOMIC DNA]</scope>
    <source>
        <strain evidence="9">LSX21</strain>
        <tissue evidence="9">Leaf</tissue>
    </source>
</reference>
<keyword evidence="7" id="KW-0325">Glycoprotein</keyword>
<dbReference type="GO" id="GO:0004674">
    <property type="term" value="F:protein serine/threonine kinase activity"/>
    <property type="evidence" value="ECO:0007669"/>
    <property type="project" value="UniProtKB-KW"/>
</dbReference>
<dbReference type="SUPFAM" id="SSF56112">
    <property type="entry name" value="Protein kinase-like (PK-like)"/>
    <property type="match status" value="1"/>
</dbReference>
<dbReference type="PANTHER" id="PTHR27009">
    <property type="entry name" value="RUST RESISTANCE KINASE LR10-RELATED"/>
    <property type="match status" value="1"/>
</dbReference>
<evidence type="ECO:0000256" key="5">
    <source>
        <dbReference type="ARBA" id="ARBA00022989"/>
    </source>
</evidence>
<dbReference type="GO" id="GO:0016020">
    <property type="term" value="C:membrane"/>
    <property type="evidence" value="ECO:0007669"/>
    <property type="project" value="UniProtKB-SubCell"/>
</dbReference>
<keyword evidence="3" id="KW-0812">Transmembrane</keyword>
<comment type="subcellular location">
    <subcellularLocation>
        <location evidence="1">Membrane</location>
        <topology evidence="1">Single-pass type I membrane protein</topology>
    </subcellularLocation>
</comment>
<evidence type="ECO:0000256" key="7">
    <source>
        <dbReference type="ARBA" id="ARBA00023180"/>
    </source>
</evidence>
<evidence type="ECO:0000256" key="2">
    <source>
        <dbReference type="ARBA" id="ARBA00022527"/>
    </source>
</evidence>
<dbReference type="PROSITE" id="PS50011">
    <property type="entry name" value="PROTEIN_KINASE_DOM"/>
    <property type="match status" value="1"/>
</dbReference>
<feature type="domain" description="Protein kinase" evidence="8">
    <location>
        <begin position="1"/>
        <end position="183"/>
    </location>
</feature>
<keyword evidence="9" id="KW-0418">Kinase</keyword>
<keyword evidence="6" id="KW-0472">Membrane</keyword>
<dbReference type="EMBL" id="JBAMMX010000011">
    <property type="protein sequence ID" value="KAK6931583.1"/>
    <property type="molecule type" value="Genomic_DNA"/>
</dbReference>
<comment type="caution">
    <text evidence="9">The sequence shown here is derived from an EMBL/GenBank/DDBJ whole genome shotgun (WGS) entry which is preliminary data.</text>
</comment>
<dbReference type="Gene3D" id="1.10.510.10">
    <property type="entry name" value="Transferase(Phosphotransferase) domain 1"/>
    <property type="match status" value="1"/>
</dbReference>
<evidence type="ECO:0000313" key="10">
    <source>
        <dbReference type="Proteomes" id="UP001370490"/>
    </source>
</evidence>
<protein>
    <submittedName>
        <fullName evidence="9">Protein kinase domain</fullName>
    </submittedName>
</protein>
<evidence type="ECO:0000256" key="3">
    <source>
        <dbReference type="ARBA" id="ARBA00022692"/>
    </source>
</evidence>
<dbReference type="InterPro" id="IPR008271">
    <property type="entry name" value="Ser/Thr_kinase_AS"/>
</dbReference>
<proteinExistence type="predicted"/>
<dbReference type="InterPro" id="IPR011009">
    <property type="entry name" value="Kinase-like_dom_sf"/>
</dbReference>
<organism evidence="9 10">
    <name type="scientific">Dillenia turbinata</name>
    <dbReference type="NCBI Taxonomy" id="194707"/>
    <lineage>
        <taxon>Eukaryota</taxon>
        <taxon>Viridiplantae</taxon>
        <taxon>Streptophyta</taxon>
        <taxon>Embryophyta</taxon>
        <taxon>Tracheophyta</taxon>
        <taxon>Spermatophyta</taxon>
        <taxon>Magnoliopsida</taxon>
        <taxon>eudicotyledons</taxon>
        <taxon>Gunneridae</taxon>
        <taxon>Pentapetalae</taxon>
        <taxon>Dilleniales</taxon>
        <taxon>Dilleniaceae</taxon>
        <taxon>Dillenia</taxon>
    </lineage>
</organism>
<evidence type="ECO:0000259" key="8">
    <source>
        <dbReference type="PROSITE" id="PS50011"/>
    </source>
</evidence>
<dbReference type="GO" id="GO:0005524">
    <property type="term" value="F:ATP binding"/>
    <property type="evidence" value="ECO:0007669"/>
    <property type="project" value="InterPro"/>
</dbReference>
<keyword evidence="10" id="KW-1185">Reference proteome</keyword>
<gene>
    <name evidence="9" type="ORF">RJ641_003376</name>
</gene>
<accession>A0AAN8VAW1</accession>
<name>A0AAN8VAW1_9MAGN</name>
<dbReference type="PROSITE" id="PS00108">
    <property type="entry name" value="PROTEIN_KINASE_ST"/>
    <property type="match status" value="1"/>
</dbReference>
<dbReference type="Pfam" id="PF00069">
    <property type="entry name" value="Pkinase"/>
    <property type="match status" value="1"/>
</dbReference>
<keyword evidence="4" id="KW-0732">Signal</keyword>
<dbReference type="Proteomes" id="UP001370490">
    <property type="component" value="Unassembled WGS sequence"/>
</dbReference>
<dbReference type="InterPro" id="IPR000719">
    <property type="entry name" value="Prot_kinase_dom"/>
</dbReference>
<dbReference type="InterPro" id="IPR045874">
    <property type="entry name" value="LRK10/LRL21-25-like"/>
</dbReference>
<keyword evidence="2" id="KW-0723">Serine/threonine-protein kinase</keyword>